<dbReference type="SUPFAM" id="SSF52833">
    <property type="entry name" value="Thioredoxin-like"/>
    <property type="match status" value="1"/>
</dbReference>
<dbReference type="AlphaFoldDB" id="A0A363NWN2"/>
<dbReference type="EMBL" id="QCXX01000002">
    <property type="protein sequence ID" value="PUV25167.1"/>
    <property type="molecule type" value="Genomic_DNA"/>
</dbReference>
<evidence type="ECO:0000313" key="1">
    <source>
        <dbReference type="EMBL" id="PUV25167.1"/>
    </source>
</evidence>
<name>A0A363NWN2_9SPHI</name>
<dbReference type="Proteomes" id="UP000250831">
    <property type="component" value="Unassembled WGS sequence"/>
</dbReference>
<dbReference type="Gene3D" id="3.40.30.10">
    <property type="entry name" value="Glutaredoxin"/>
    <property type="match status" value="1"/>
</dbReference>
<proteinExistence type="predicted"/>
<gene>
    <name evidence="1" type="ORF">DCO56_09520</name>
</gene>
<keyword evidence="2" id="KW-1185">Reference proteome</keyword>
<dbReference type="OrthoDB" id="793244at2"/>
<dbReference type="RefSeq" id="WP_108633500.1">
    <property type="nucleotide sequence ID" value="NZ_QCXX01000002.1"/>
</dbReference>
<comment type="caution">
    <text evidence="1">The sequence shown here is derived from an EMBL/GenBank/DDBJ whole genome shotgun (WGS) entry which is preliminary data.</text>
</comment>
<accession>A0A363NWN2</accession>
<evidence type="ECO:0008006" key="3">
    <source>
        <dbReference type="Google" id="ProtNLM"/>
    </source>
</evidence>
<sequence length="395" mass="44964">MKKYILILIISWLNLKIGLCQTGTKIGSEIKLDLKVKALGDSLIDFKKYDDRLLIIDFLTTYCTSCIEAMPKNNRIQSAFSEKVKIIPITSEKKERAASFFSKNEYVRGNQLTIGVEDTVLSKIFPYQSVSHVVWIYKGKLIAITMGDMLTEENVRHVLAGNDVSNWPIKNDFFQVDETIEKSGEQFFSSKLSAFENGATTHYKVDTIDNKVRVRITNAPIIGALNFLFNKIVPLPLMKKERIVLHVLNLERYDKPDTMPMSIWLQKYSICYESTWAKGMNQELLYRSILTDLSNRLGIEANLDQHIADVWSVNSVSKKSVLGNKKIALGIWLNMLEIFNPDFPPIVLDKIEDKDVLIKGGAVQDFESLKEILKINGYGLKVAKRKILTLFVVAK</sequence>
<evidence type="ECO:0000313" key="2">
    <source>
        <dbReference type="Proteomes" id="UP000250831"/>
    </source>
</evidence>
<organism evidence="1 2">
    <name type="scientific">Sphingobacterium athyrii</name>
    <dbReference type="NCBI Taxonomy" id="2152717"/>
    <lineage>
        <taxon>Bacteria</taxon>
        <taxon>Pseudomonadati</taxon>
        <taxon>Bacteroidota</taxon>
        <taxon>Sphingobacteriia</taxon>
        <taxon>Sphingobacteriales</taxon>
        <taxon>Sphingobacteriaceae</taxon>
        <taxon>Sphingobacterium</taxon>
    </lineage>
</organism>
<protein>
    <recommendedName>
        <fullName evidence="3">Thioredoxin domain-containing protein</fullName>
    </recommendedName>
</protein>
<dbReference type="InterPro" id="IPR036249">
    <property type="entry name" value="Thioredoxin-like_sf"/>
</dbReference>
<reference evidence="1 2" key="1">
    <citation type="submission" date="2018-04" db="EMBL/GenBank/DDBJ databases">
        <title>Sphingobacterium sp. M46 Genome.</title>
        <authorList>
            <person name="Cheng J."/>
            <person name="Li Y."/>
        </authorList>
    </citation>
    <scope>NUCLEOTIDE SEQUENCE [LARGE SCALE GENOMIC DNA]</scope>
    <source>
        <strain evidence="1 2">M46</strain>
    </source>
</reference>